<gene>
    <name evidence="2" type="ORF">FHE65_13305</name>
    <name evidence="1" type="ORF">FHE65_20530</name>
</gene>
<protein>
    <submittedName>
        <fullName evidence="1">Uncharacterized protein</fullName>
    </submittedName>
</protein>
<organism evidence="1 3">
    <name type="scientific">Mumia zhuanghuii</name>
    <dbReference type="NCBI Taxonomy" id="2585211"/>
    <lineage>
        <taxon>Bacteria</taxon>
        <taxon>Bacillati</taxon>
        <taxon>Actinomycetota</taxon>
        <taxon>Actinomycetes</taxon>
        <taxon>Propionibacteriales</taxon>
        <taxon>Nocardioidaceae</taxon>
        <taxon>Mumia</taxon>
    </lineage>
</organism>
<name>A0A5C4MJ83_9ACTN</name>
<reference evidence="1 3" key="1">
    <citation type="submission" date="2019-05" db="EMBL/GenBank/DDBJ databases">
        <title>Mumia sp. nov., isolated from the intestinal contents of plateau pika (Ochotona curzoniae) in the Qinghai-Tibet plateau of China.</title>
        <authorList>
            <person name="Tian Z."/>
        </authorList>
    </citation>
    <scope>NUCLEOTIDE SEQUENCE [LARGE SCALE GENOMIC DNA]</scope>
    <source>
        <strain evidence="3">527</strain>
        <strain evidence="1">Z527</strain>
    </source>
</reference>
<evidence type="ECO:0000313" key="1">
    <source>
        <dbReference type="EMBL" id="TNC42776.1"/>
    </source>
</evidence>
<dbReference type="EMBL" id="VDFR01000057">
    <property type="protein sequence ID" value="TNC46397.1"/>
    <property type="molecule type" value="Genomic_DNA"/>
</dbReference>
<accession>A0A5C4MJ83</accession>
<dbReference type="EMBL" id="VDFR01000092">
    <property type="protein sequence ID" value="TNC42776.1"/>
    <property type="molecule type" value="Genomic_DNA"/>
</dbReference>
<proteinExistence type="predicted"/>
<dbReference type="OrthoDB" id="5190667at2"/>
<comment type="caution">
    <text evidence="1">The sequence shown here is derived from an EMBL/GenBank/DDBJ whole genome shotgun (WGS) entry which is preliminary data.</text>
</comment>
<evidence type="ECO:0000313" key="3">
    <source>
        <dbReference type="Proteomes" id="UP000306740"/>
    </source>
</evidence>
<evidence type="ECO:0000313" key="2">
    <source>
        <dbReference type="EMBL" id="TNC46397.1"/>
    </source>
</evidence>
<dbReference type="AlphaFoldDB" id="A0A5C4MJ83"/>
<dbReference type="Proteomes" id="UP000306740">
    <property type="component" value="Unassembled WGS sequence"/>
</dbReference>
<sequence length="126" mass="13499">MASALTLDAVTEYLLEARARVLHDLAACRMADAIAVSVLEDALSQRGWWVSQWPDGAPFLVGLVAQDVQDALFDVGSRWPRCTACPTTAEHTLGVEPELGEDPRWVCTESGIAVAPLGALRGPART</sequence>